<reference evidence="2 3" key="1">
    <citation type="submission" date="2012-10" db="EMBL/GenBank/DDBJ databases">
        <authorList>
            <person name="Zafar N."/>
            <person name="Inman J."/>
            <person name="Hall N."/>
            <person name="Lorenzi H."/>
            <person name="Caler E."/>
        </authorList>
    </citation>
    <scope>NUCLEOTIDE SEQUENCE [LARGE SCALE GENOMIC DNA]</scope>
    <source>
        <strain evidence="2 3">IP1</strain>
    </source>
</reference>
<keyword evidence="3" id="KW-1185">Reference proteome</keyword>
<feature type="domain" description="Peptidase S9 prolyl oligopeptidase catalytic" evidence="1">
    <location>
        <begin position="211"/>
        <end position="288"/>
    </location>
</feature>
<dbReference type="PANTHER" id="PTHR12277:SF81">
    <property type="entry name" value="PROTEIN ABHD13"/>
    <property type="match status" value="1"/>
</dbReference>
<name>A0A0A1U7A5_ENTIV</name>
<evidence type="ECO:0000313" key="2">
    <source>
        <dbReference type="EMBL" id="ELP87861.1"/>
    </source>
</evidence>
<dbReference type="Gene3D" id="3.40.50.1820">
    <property type="entry name" value="alpha/beta hydrolase"/>
    <property type="match status" value="1"/>
</dbReference>
<dbReference type="VEuPathDB" id="AmoebaDB:EIN_274280"/>
<dbReference type="AlphaFoldDB" id="A0A0A1U7A5"/>
<protein>
    <recommendedName>
        <fullName evidence="1">Peptidase S9 prolyl oligopeptidase catalytic domain-containing protein</fullName>
    </recommendedName>
</protein>
<dbReference type="KEGG" id="eiv:EIN_274280"/>
<dbReference type="Proteomes" id="UP000014680">
    <property type="component" value="Unassembled WGS sequence"/>
</dbReference>
<dbReference type="SUPFAM" id="SSF53474">
    <property type="entry name" value="alpha/beta-Hydrolases"/>
    <property type="match status" value="1"/>
</dbReference>
<dbReference type="EMBL" id="KB206783">
    <property type="protein sequence ID" value="ELP87861.1"/>
    <property type="molecule type" value="Genomic_DNA"/>
</dbReference>
<dbReference type="PANTHER" id="PTHR12277">
    <property type="entry name" value="ALPHA/BETA HYDROLASE DOMAIN-CONTAINING PROTEIN"/>
    <property type="match status" value="1"/>
</dbReference>
<dbReference type="GO" id="GO:0008474">
    <property type="term" value="F:palmitoyl-(protein) hydrolase activity"/>
    <property type="evidence" value="ECO:0007669"/>
    <property type="project" value="TreeGrafter"/>
</dbReference>
<dbReference type="InterPro" id="IPR001375">
    <property type="entry name" value="Peptidase_S9_cat"/>
</dbReference>
<organism evidence="2 3">
    <name type="scientific">Entamoeba invadens IP1</name>
    <dbReference type="NCBI Taxonomy" id="370355"/>
    <lineage>
        <taxon>Eukaryota</taxon>
        <taxon>Amoebozoa</taxon>
        <taxon>Evosea</taxon>
        <taxon>Archamoebae</taxon>
        <taxon>Mastigamoebida</taxon>
        <taxon>Entamoebidae</taxon>
        <taxon>Entamoeba</taxon>
    </lineage>
</organism>
<evidence type="ECO:0000259" key="1">
    <source>
        <dbReference type="Pfam" id="PF00326"/>
    </source>
</evidence>
<dbReference type="OrthoDB" id="10249433at2759"/>
<evidence type="ECO:0000313" key="3">
    <source>
        <dbReference type="Proteomes" id="UP000014680"/>
    </source>
</evidence>
<dbReference type="GeneID" id="14886876"/>
<dbReference type="InterPro" id="IPR029058">
    <property type="entry name" value="AB_hydrolase_fold"/>
</dbReference>
<accession>A0A0A1U7A5</accession>
<dbReference type="GO" id="GO:0016020">
    <property type="term" value="C:membrane"/>
    <property type="evidence" value="ECO:0007669"/>
    <property type="project" value="TreeGrafter"/>
</dbReference>
<dbReference type="Pfam" id="PF00326">
    <property type="entry name" value="Peptidase_S9"/>
    <property type="match status" value="1"/>
</dbReference>
<sequence length="298" mass="34357">MFWEITAVLSLLVAIFCCALLYTRQQELIFSPTQRNLPSMVELKESYNLPFDLKEIEIMTNDMNKIYLYGALQNETKSHHTVLIFPNAFGTILDSFSLFIELYQKGFNIVFASYRGFDKSTGKPEESEMDKDVLNYYDAVKSFGIDTKTIVFYGRGLGVSMVLKLLNKLQQQNDENVIERKIVLENGSTTLQHMANIVIPASRFVWYFVKDRWDNLTLIKNVTINTNYLFITSELDELVHPSMTQHLFDVATKMGNTTKLESLKGEFHTIKNTKLLAEKVFDFVNEKTTEKEVINTSN</sequence>
<gene>
    <name evidence="2" type="ORF">EIN_274280</name>
</gene>
<proteinExistence type="predicted"/>
<dbReference type="RefSeq" id="XP_004254632.1">
    <property type="nucleotide sequence ID" value="XM_004254584.1"/>
</dbReference>